<dbReference type="RefSeq" id="WP_144347473.1">
    <property type="nucleotide sequence ID" value="NZ_VMKP01000002.1"/>
</dbReference>
<sequence>MPDRSQQGQSTQQGSILLMAVVVIAGIGAVTAGLLAILQQQTVSLTEAVQMDRGIGVADSYRLALIDGRDSEDSREDLRLLIDEAELTDNGSNSYTATVDRADGRWGYRFIYDSSGISTGGDLDKKKNIALSGNETKSYTNVELVNPAVSGKVVILITTETTVIMTNPGLSGTVDLIVEDGAYLELVNPGISGNVRFDIKENANVCIRGNPQISGNVSGLNDTQCSGSGNEVWTFQLAN</sequence>
<organism evidence="2 3">
    <name type="scientific">Spiribacter aquaticus</name>
    <dbReference type="NCBI Taxonomy" id="1935996"/>
    <lineage>
        <taxon>Bacteria</taxon>
        <taxon>Pseudomonadati</taxon>
        <taxon>Pseudomonadota</taxon>
        <taxon>Gammaproteobacteria</taxon>
        <taxon>Chromatiales</taxon>
        <taxon>Ectothiorhodospiraceae</taxon>
        <taxon>Spiribacter</taxon>
    </lineage>
</organism>
<keyword evidence="1" id="KW-1133">Transmembrane helix</keyword>
<keyword evidence="1" id="KW-0472">Membrane</keyword>
<protein>
    <submittedName>
        <fullName evidence="2">Uncharacterized protein</fullName>
    </submittedName>
</protein>
<accession>A0A557RJ94</accession>
<reference evidence="2 3" key="1">
    <citation type="submission" date="2019-07" db="EMBL/GenBank/DDBJ databases">
        <title>Reclasification of Spiribacter aquaticus.</title>
        <authorList>
            <person name="Leon M.J."/>
            <person name="Sanchez-Porro C."/>
            <person name="Ventosa A."/>
        </authorList>
    </citation>
    <scope>NUCLEOTIDE SEQUENCE [LARGE SCALE GENOMIC DNA]</scope>
    <source>
        <strain evidence="2 3">SP30</strain>
    </source>
</reference>
<keyword evidence="3" id="KW-1185">Reference proteome</keyword>
<proteinExistence type="predicted"/>
<feature type="transmembrane region" description="Helical" evidence="1">
    <location>
        <begin position="16"/>
        <end position="38"/>
    </location>
</feature>
<comment type="caution">
    <text evidence="2">The sequence shown here is derived from an EMBL/GenBank/DDBJ whole genome shotgun (WGS) entry which is preliminary data.</text>
</comment>
<dbReference type="Proteomes" id="UP000316688">
    <property type="component" value="Unassembled WGS sequence"/>
</dbReference>
<keyword evidence="1" id="KW-0812">Transmembrane</keyword>
<name>A0A557RJ94_9GAMM</name>
<dbReference type="EMBL" id="VMKP01000002">
    <property type="protein sequence ID" value="TVO65228.1"/>
    <property type="molecule type" value="Genomic_DNA"/>
</dbReference>
<dbReference type="AlphaFoldDB" id="A0A557RJ94"/>
<evidence type="ECO:0000313" key="3">
    <source>
        <dbReference type="Proteomes" id="UP000316688"/>
    </source>
</evidence>
<gene>
    <name evidence="2" type="ORF">FPL11_03840</name>
</gene>
<evidence type="ECO:0000313" key="2">
    <source>
        <dbReference type="EMBL" id="TVO65228.1"/>
    </source>
</evidence>
<evidence type="ECO:0000256" key="1">
    <source>
        <dbReference type="SAM" id="Phobius"/>
    </source>
</evidence>